<feature type="transmembrane region" description="Helical" evidence="1">
    <location>
        <begin position="15"/>
        <end position="35"/>
    </location>
</feature>
<keyword evidence="1" id="KW-1133">Transmembrane helix</keyword>
<proteinExistence type="predicted"/>
<feature type="transmembrane region" description="Helical" evidence="1">
    <location>
        <begin position="81"/>
        <end position="99"/>
    </location>
</feature>
<keyword evidence="1" id="KW-0812">Transmembrane</keyword>
<evidence type="ECO:0000256" key="1">
    <source>
        <dbReference type="SAM" id="Phobius"/>
    </source>
</evidence>
<dbReference type="RefSeq" id="WP_107920233.1">
    <property type="nucleotide sequence ID" value="NZ_CP066701.1"/>
</dbReference>
<protein>
    <submittedName>
        <fullName evidence="2">Uncharacterized protein</fullName>
    </submittedName>
</protein>
<dbReference type="EMBL" id="CP066701">
    <property type="protein sequence ID" value="QQX24963.1"/>
    <property type="molecule type" value="Genomic_DNA"/>
</dbReference>
<evidence type="ECO:0000313" key="3">
    <source>
        <dbReference type="Proteomes" id="UP000595512"/>
    </source>
</evidence>
<keyword evidence="1" id="KW-0472">Membrane</keyword>
<feature type="transmembrane region" description="Helical" evidence="1">
    <location>
        <begin position="42"/>
        <end position="61"/>
    </location>
</feature>
<organism evidence="2 3">
    <name type="scientific">Heyndrickxia sporothermodurans</name>
    <dbReference type="NCBI Taxonomy" id="46224"/>
    <lineage>
        <taxon>Bacteria</taxon>
        <taxon>Bacillati</taxon>
        <taxon>Bacillota</taxon>
        <taxon>Bacilli</taxon>
        <taxon>Bacillales</taxon>
        <taxon>Bacillaceae</taxon>
        <taxon>Heyndrickxia</taxon>
    </lineage>
</organism>
<dbReference type="AlphaFoldDB" id="A0AB37HIY8"/>
<dbReference type="Proteomes" id="UP000595512">
    <property type="component" value="Chromosome"/>
</dbReference>
<accession>A0AB37HIY8</accession>
<dbReference type="KEGG" id="hspo:JGZ69_19915"/>
<name>A0AB37HIY8_9BACI</name>
<reference evidence="2 3" key="1">
    <citation type="submission" date="2020-12" db="EMBL/GenBank/DDBJ databases">
        <title>Taxonomic evaluation of the Bacillus sporothermodurans group of bacteria based on whole genome sequences.</title>
        <authorList>
            <person name="Fiedler G."/>
            <person name="Herbstmann A.-D."/>
            <person name="Doll E."/>
            <person name="Wenning M."/>
            <person name="Brinks E."/>
            <person name="Kabisch J."/>
            <person name="Breitenwieser F."/>
            <person name="Lappann M."/>
            <person name="Boehnlein C."/>
            <person name="Franz C."/>
        </authorList>
    </citation>
    <scope>NUCLEOTIDE SEQUENCE [LARGE SCALE GENOMIC DNA]</scope>
    <source>
        <strain evidence="2 3">DSM 10599</strain>
    </source>
</reference>
<gene>
    <name evidence="2" type="ORF">JGZ69_19915</name>
</gene>
<sequence>MNPLQEERQVQPNKAFESFLSFVAFTIALKLLPLFECLTDNLALQIILGLALAALVIQWFINNNKLADMLRIMCKRLNLHIVYLYLAYIILYLVVVLVIL</sequence>
<evidence type="ECO:0000313" key="2">
    <source>
        <dbReference type="EMBL" id="QQX24963.1"/>
    </source>
</evidence>